<dbReference type="Proteomes" id="UP001153069">
    <property type="component" value="Unassembled WGS sequence"/>
</dbReference>
<dbReference type="AlphaFoldDB" id="A0A9N8HNE9"/>
<dbReference type="GO" id="GO:0006629">
    <property type="term" value="P:lipid metabolic process"/>
    <property type="evidence" value="ECO:0007669"/>
    <property type="project" value="InterPro"/>
</dbReference>
<evidence type="ECO:0000313" key="3">
    <source>
        <dbReference type="EMBL" id="CAB9521528.1"/>
    </source>
</evidence>
<dbReference type="PANTHER" id="PTHR13593">
    <property type="match status" value="1"/>
</dbReference>
<organism evidence="3 4">
    <name type="scientific">Seminavis robusta</name>
    <dbReference type="NCBI Taxonomy" id="568900"/>
    <lineage>
        <taxon>Eukaryota</taxon>
        <taxon>Sar</taxon>
        <taxon>Stramenopiles</taxon>
        <taxon>Ochrophyta</taxon>
        <taxon>Bacillariophyta</taxon>
        <taxon>Bacillariophyceae</taxon>
        <taxon>Bacillariophycidae</taxon>
        <taxon>Naviculales</taxon>
        <taxon>Naviculaceae</taxon>
        <taxon>Seminavis</taxon>
    </lineage>
</organism>
<feature type="compositionally biased region" description="Basic and acidic residues" evidence="1">
    <location>
        <begin position="33"/>
        <end position="48"/>
    </location>
</feature>
<name>A0A9N8HNE9_9STRA</name>
<evidence type="ECO:0000256" key="2">
    <source>
        <dbReference type="SAM" id="SignalP"/>
    </source>
</evidence>
<dbReference type="Pfam" id="PF26146">
    <property type="entry name" value="PI-PLC_X"/>
    <property type="match status" value="1"/>
</dbReference>
<reference evidence="3" key="1">
    <citation type="submission" date="2020-06" db="EMBL/GenBank/DDBJ databases">
        <authorList>
            <consortium name="Plant Systems Biology data submission"/>
        </authorList>
    </citation>
    <scope>NUCLEOTIDE SEQUENCE</scope>
    <source>
        <strain evidence="3">D6</strain>
    </source>
</reference>
<dbReference type="OrthoDB" id="1046782at2759"/>
<evidence type="ECO:0000256" key="1">
    <source>
        <dbReference type="SAM" id="MobiDB-lite"/>
    </source>
</evidence>
<evidence type="ECO:0000313" key="4">
    <source>
        <dbReference type="Proteomes" id="UP001153069"/>
    </source>
</evidence>
<dbReference type="GO" id="GO:0008081">
    <property type="term" value="F:phosphoric diester hydrolase activity"/>
    <property type="evidence" value="ECO:0007669"/>
    <property type="project" value="InterPro"/>
</dbReference>
<feature type="region of interest" description="Disordered" evidence="1">
    <location>
        <begin position="627"/>
        <end position="655"/>
    </location>
</feature>
<dbReference type="PANTHER" id="PTHR13593:SF113">
    <property type="entry name" value="SI:DKEY-266F7.9"/>
    <property type="match status" value="1"/>
</dbReference>
<keyword evidence="2" id="KW-0732">Signal</keyword>
<keyword evidence="4" id="KW-1185">Reference proteome</keyword>
<dbReference type="InterPro" id="IPR051057">
    <property type="entry name" value="PI-PLC_domain"/>
</dbReference>
<feature type="signal peptide" evidence="2">
    <location>
        <begin position="1"/>
        <end position="29"/>
    </location>
</feature>
<gene>
    <name evidence="3" type="ORF">SEMRO_1204_G252200.1</name>
</gene>
<dbReference type="SUPFAM" id="SSF51695">
    <property type="entry name" value="PLC-like phosphodiesterases"/>
    <property type="match status" value="1"/>
</dbReference>
<protein>
    <submittedName>
        <fullName evidence="3">PI-PLC X domain-containing protein 1</fullName>
    </submittedName>
</protein>
<feature type="region of interest" description="Disordered" evidence="1">
    <location>
        <begin position="29"/>
        <end position="64"/>
    </location>
</feature>
<feature type="chain" id="PRO_5040411106" evidence="2">
    <location>
        <begin position="30"/>
        <end position="655"/>
    </location>
</feature>
<dbReference type="EMBL" id="CAICTM010001202">
    <property type="protein sequence ID" value="CAB9521528.1"/>
    <property type="molecule type" value="Genomic_DNA"/>
</dbReference>
<dbReference type="Gene3D" id="3.20.20.190">
    <property type="entry name" value="Phosphatidylinositol (PI) phosphodiesterase"/>
    <property type="match status" value="1"/>
</dbReference>
<comment type="caution">
    <text evidence="3">The sequence shown here is derived from an EMBL/GenBank/DDBJ whole genome shotgun (WGS) entry which is preliminary data.</text>
</comment>
<dbReference type="InterPro" id="IPR017946">
    <property type="entry name" value="PLC-like_Pdiesterase_TIM-brl"/>
</dbReference>
<accession>A0A9N8HNE9</accession>
<proteinExistence type="predicted"/>
<sequence>MPNKSQNFGAWVLLLIVIQLTLWVRSSAAEQDGTSRTEVDDNGLHDQSAETPAAYKASDEDDDPCRSYRNCGSCTFSRYQYSQATDASTVESRPTCHWCSISSTCHSPSKQPEQYCIDRRNNNQSMEVSYQFDCPLGPVPYPDKPPELLPNWMQEFHQAGLLDHVRLTDLSLPGTHDSLTFDLSLTVSEDGMDGLQELAKLLHTLSGGKIKILPGELEEFFRMQAKTQQLTVTQQLDNGVRFLDFRIMWEPDKKAWYSIHFMQSKHPAEEYLRQIRKWLDEHPQEVLVIWLSKHGSTSATGQDQYPGVSPGQKEQFWNKYTSIFSGLMQATNETSIFETPVAELIGRNHRLVTFASDYQEFAQSSPLAMDAAQIQNSFDGGDGVFEEANVLQQHLDYFRNASINNARINDQHGFTLLAMNTASPSWQVISAAKHQFLHWLKGDMKLHNNKHLRLPQSMVKESTMLEEQTQAAPLESNLFHSCSSHIKIPGIDHWCPQNLFDISQLASFYNQIAIEVAYHHSSKDAKSHGVPSAFPNAFYIDVLDYDGTIRVGPQLMDGSDRGDMNNPDTLPTKQAKYGLVDTVLAYNAGTACNKEDKIHSGCKALLDRLAKRRSKYPLRRWKEPRLGRHDDWPISGSDASNPGNLLREGRSMQRN</sequence>